<reference evidence="5" key="1">
    <citation type="submission" date="2022-12" db="EMBL/GenBank/DDBJ databases">
        <title>Draft genome assemblies for two species of Escallonia (Escalloniales).</title>
        <authorList>
            <person name="Chanderbali A."/>
            <person name="Dervinis C."/>
            <person name="Anghel I."/>
            <person name="Soltis D."/>
            <person name="Soltis P."/>
            <person name="Zapata F."/>
        </authorList>
    </citation>
    <scope>NUCLEOTIDE SEQUENCE</scope>
    <source>
        <strain evidence="5">UCBG64.0493</strain>
        <tissue evidence="5">Leaf</tissue>
    </source>
</reference>
<feature type="compositionally biased region" description="Acidic residues" evidence="3">
    <location>
        <begin position="42"/>
        <end position="51"/>
    </location>
</feature>
<comment type="caution">
    <text evidence="5">The sequence shown here is derived from an EMBL/GenBank/DDBJ whole genome shotgun (WGS) entry which is preliminary data.</text>
</comment>
<feature type="domain" description="Jacalin-type lectin" evidence="4">
    <location>
        <begin position="55"/>
        <end position="198"/>
    </location>
</feature>
<proteinExistence type="inferred from homology"/>
<name>A0AA88VP51_9ASTE</name>
<dbReference type="EMBL" id="JAVXUP010001348">
    <property type="protein sequence ID" value="KAK3012801.1"/>
    <property type="molecule type" value="Genomic_DNA"/>
</dbReference>
<dbReference type="CDD" id="cd09612">
    <property type="entry name" value="Jacalin"/>
    <property type="match status" value="1"/>
</dbReference>
<dbReference type="AlphaFoldDB" id="A0AA88VP51"/>
<dbReference type="InterPro" id="IPR001229">
    <property type="entry name" value="Jacalin-like_lectin_dom"/>
</dbReference>
<dbReference type="PANTHER" id="PTHR47293">
    <property type="entry name" value="JACALIN-RELATED LECTIN 3"/>
    <property type="match status" value="1"/>
</dbReference>
<gene>
    <name evidence="5" type="ORF">RJ639_008028</name>
</gene>
<dbReference type="Proteomes" id="UP001188597">
    <property type="component" value="Unassembled WGS sequence"/>
</dbReference>
<feature type="region of interest" description="Disordered" evidence="3">
    <location>
        <begin position="32"/>
        <end position="64"/>
    </location>
</feature>
<evidence type="ECO:0000313" key="6">
    <source>
        <dbReference type="Proteomes" id="UP001188597"/>
    </source>
</evidence>
<dbReference type="PANTHER" id="PTHR47293:SF68">
    <property type="entry name" value="JACALIN-RELATED LECTIN 3"/>
    <property type="match status" value="1"/>
</dbReference>
<evidence type="ECO:0000313" key="5">
    <source>
        <dbReference type="EMBL" id="KAK3012801.1"/>
    </source>
</evidence>
<comment type="similarity">
    <text evidence="1">Belongs to the jacalin lectin family.</text>
</comment>
<organism evidence="5 6">
    <name type="scientific">Escallonia herrerae</name>
    <dbReference type="NCBI Taxonomy" id="1293975"/>
    <lineage>
        <taxon>Eukaryota</taxon>
        <taxon>Viridiplantae</taxon>
        <taxon>Streptophyta</taxon>
        <taxon>Embryophyta</taxon>
        <taxon>Tracheophyta</taxon>
        <taxon>Spermatophyta</taxon>
        <taxon>Magnoliopsida</taxon>
        <taxon>eudicotyledons</taxon>
        <taxon>Gunneridae</taxon>
        <taxon>Pentapetalae</taxon>
        <taxon>asterids</taxon>
        <taxon>campanulids</taxon>
        <taxon>Escalloniales</taxon>
        <taxon>Escalloniaceae</taxon>
        <taxon>Escallonia</taxon>
    </lineage>
</organism>
<evidence type="ECO:0000256" key="2">
    <source>
        <dbReference type="ARBA" id="ARBA00022734"/>
    </source>
</evidence>
<dbReference type="SMART" id="SM00915">
    <property type="entry name" value="Jacalin"/>
    <property type="match status" value="1"/>
</dbReference>
<dbReference type="SUPFAM" id="SSF51101">
    <property type="entry name" value="Mannose-binding lectins"/>
    <property type="match status" value="1"/>
</dbReference>
<evidence type="ECO:0000256" key="1">
    <source>
        <dbReference type="ARBA" id="ARBA00006568"/>
    </source>
</evidence>
<dbReference type="InterPro" id="IPR036404">
    <property type="entry name" value="Jacalin-like_lectin_dom_sf"/>
</dbReference>
<dbReference type="PROSITE" id="PS51752">
    <property type="entry name" value="JACALIN_LECTIN"/>
    <property type="match status" value="1"/>
</dbReference>
<keyword evidence="2" id="KW-0430">Lectin</keyword>
<dbReference type="Pfam" id="PF01419">
    <property type="entry name" value="Jacalin"/>
    <property type="match status" value="1"/>
</dbReference>
<keyword evidence="6" id="KW-1185">Reference proteome</keyword>
<evidence type="ECO:0000256" key="3">
    <source>
        <dbReference type="SAM" id="MobiDB-lite"/>
    </source>
</evidence>
<dbReference type="InterPro" id="IPR033734">
    <property type="entry name" value="Jacalin-like_lectin_dom_plant"/>
</dbReference>
<dbReference type="FunFam" id="2.100.10.30:FF:000001">
    <property type="entry name" value="Jacalin-related lectin 33"/>
    <property type="match status" value="1"/>
</dbReference>
<dbReference type="Gene3D" id="2.100.10.30">
    <property type="entry name" value="Jacalin-like lectin domain"/>
    <property type="match status" value="1"/>
</dbReference>
<sequence>MNDCRSMRQLSKLFSCAKSCLCCTSPAATQTGSIQHVRPPEDDTPDDESVPDDGPVSVGPLGGLDGRKFDDRHSYDGIKQVQLRSGMGIDHIRVEYVKDGQSVWIQHGQNGGKPEPPILLDYPDEFLVSVWGYYGRMHQNQGYVNIRSLTFKTNKKTHGPFGIEEGQYFSLSSSGCKIIGFHGKAENFLASVLIWCPQGPILEEPYFS</sequence>
<accession>A0AA88VP51</accession>
<dbReference type="GO" id="GO:0030246">
    <property type="term" value="F:carbohydrate binding"/>
    <property type="evidence" value="ECO:0007669"/>
    <property type="project" value="UniProtKB-KW"/>
</dbReference>
<evidence type="ECO:0000259" key="4">
    <source>
        <dbReference type="PROSITE" id="PS51752"/>
    </source>
</evidence>
<protein>
    <recommendedName>
        <fullName evidence="4">Jacalin-type lectin domain-containing protein</fullName>
    </recommendedName>
</protein>